<organism evidence="7 8">
    <name type="scientific">Erpetoichthys calabaricus</name>
    <name type="common">Rope fish</name>
    <name type="synonym">Calamoichthys calabaricus</name>
    <dbReference type="NCBI Taxonomy" id="27687"/>
    <lineage>
        <taxon>Eukaryota</taxon>
        <taxon>Metazoa</taxon>
        <taxon>Chordata</taxon>
        <taxon>Craniata</taxon>
        <taxon>Vertebrata</taxon>
        <taxon>Euteleostomi</taxon>
        <taxon>Actinopterygii</taxon>
        <taxon>Polypteriformes</taxon>
        <taxon>Polypteridae</taxon>
        <taxon>Erpetoichthys</taxon>
    </lineage>
</organism>
<dbReference type="PRINTS" id="PR00722">
    <property type="entry name" value="CHYMOTRYPSIN"/>
</dbReference>
<dbReference type="SMART" id="SM00020">
    <property type="entry name" value="Tryp_SPc"/>
    <property type="match status" value="1"/>
</dbReference>
<name>A0A8C4SWS4_ERPCA</name>
<gene>
    <name evidence="7" type="primary">si:ch211-212d10.1</name>
</gene>
<accession>A0A8C4SWS4</accession>
<keyword evidence="3" id="KW-0378">Hydrolase</keyword>
<dbReference type="AlphaFoldDB" id="A0A8C4SWS4"/>
<proteinExistence type="inferred from homology"/>
<dbReference type="CDD" id="cd00190">
    <property type="entry name" value="Tryp_SPc"/>
    <property type="match status" value="1"/>
</dbReference>
<evidence type="ECO:0000259" key="6">
    <source>
        <dbReference type="PROSITE" id="PS50240"/>
    </source>
</evidence>
<dbReference type="PANTHER" id="PTHR24271">
    <property type="entry name" value="KALLIKREIN-RELATED"/>
    <property type="match status" value="1"/>
</dbReference>
<sequence>MLSQKEHQTLSMDIICLIATFLSLVPSIFKAERTGSSIIRGHEAKPHSHPYMAYIVDRVEKRTCGGFLVREDFVMTAAHCNGQSLIVLLGAHNLKHKEPSQVFLEVEQSFPHPNFNIENATNDIMLLKLKNQAALNSNIKVLALPDCEVDLEKKTPCVICGWGNTVSQKIKMPQTLQEANVTIISRKKCNKRWDGGITETMICTKSRVVGCKGDSGGPLVCNGVAQGIISFGPKNCGVKHFPGVYTRITAYKAWIESIMKSREH</sequence>
<keyword evidence="5" id="KW-1015">Disulfide bond</keyword>
<keyword evidence="8" id="KW-1185">Reference proteome</keyword>
<dbReference type="FunFam" id="2.40.10.10:FF:000010">
    <property type="entry name" value="Kallikrein related peptidase 11"/>
    <property type="match status" value="1"/>
</dbReference>
<dbReference type="Proteomes" id="UP000694620">
    <property type="component" value="Chromosome 12"/>
</dbReference>
<dbReference type="PROSITE" id="PS00134">
    <property type="entry name" value="TRYPSIN_HIS"/>
    <property type="match status" value="1"/>
</dbReference>
<dbReference type="InterPro" id="IPR043504">
    <property type="entry name" value="Peptidase_S1_PA_chymotrypsin"/>
</dbReference>
<dbReference type="InterPro" id="IPR009003">
    <property type="entry name" value="Peptidase_S1_PA"/>
</dbReference>
<comment type="similarity">
    <text evidence="1">Belongs to the peptidase S1 family. Snake venom subfamily.</text>
</comment>
<dbReference type="GO" id="GO:0006508">
    <property type="term" value="P:proteolysis"/>
    <property type="evidence" value="ECO:0007669"/>
    <property type="project" value="UniProtKB-KW"/>
</dbReference>
<dbReference type="RefSeq" id="XP_028672071.1">
    <property type="nucleotide sequence ID" value="XM_028816238.2"/>
</dbReference>
<keyword evidence="2" id="KW-0645">Protease</keyword>
<evidence type="ECO:0000256" key="5">
    <source>
        <dbReference type="ARBA" id="ARBA00023157"/>
    </source>
</evidence>
<reference evidence="7" key="3">
    <citation type="submission" date="2025-09" db="UniProtKB">
        <authorList>
            <consortium name="Ensembl"/>
        </authorList>
    </citation>
    <scope>IDENTIFICATION</scope>
</reference>
<reference evidence="7" key="2">
    <citation type="submission" date="2025-08" db="UniProtKB">
        <authorList>
            <consortium name="Ensembl"/>
        </authorList>
    </citation>
    <scope>IDENTIFICATION</scope>
</reference>
<evidence type="ECO:0000256" key="1">
    <source>
        <dbReference type="ARBA" id="ARBA00009228"/>
    </source>
</evidence>
<dbReference type="Pfam" id="PF00089">
    <property type="entry name" value="Trypsin"/>
    <property type="match status" value="1"/>
</dbReference>
<dbReference type="PROSITE" id="PS50240">
    <property type="entry name" value="TRYPSIN_DOM"/>
    <property type="match status" value="1"/>
</dbReference>
<evidence type="ECO:0000256" key="4">
    <source>
        <dbReference type="ARBA" id="ARBA00022825"/>
    </source>
</evidence>
<dbReference type="Gene3D" id="2.40.10.10">
    <property type="entry name" value="Trypsin-like serine proteases"/>
    <property type="match status" value="2"/>
</dbReference>
<dbReference type="GeneTree" id="ENSGT01030000234551"/>
<keyword evidence="4" id="KW-0720">Serine protease</keyword>
<dbReference type="InterPro" id="IPR018114">
    <property type="entry name" value="TRYPSIN_HIS"/>
</dbReference>
<reference evidence="7" key="1">
    <citation type="submission" date="2021-06" db="EMBL/GenBank/DDBJ databases">
        <authorList>
            <consortium name="Wellcome Sanger Institute Data Sharing"/>
        </authorList>
    </citation>
    <scope>NUCLEOTIDE SEQUENCE [LARGE SCALE GENOMIC DNA]</scope>
</reference>
<dbReference type="InterPro" id="IPR001314">
    <property type="entry name" value="Peptidase_S1A"/>
</dbReference>
<evidence type="ECO:0000313" key="7">
    <source>
        <dbReference type="Ensembl" id="ENSECRP00000020805.1"/>
    </source>
</evidence>
<dbReference type="Ensembl" id="ENSECRT00000021257.1">
    <property type="protein sequence ID" value="ENSECRP00000020805.1"/>
    <property type="gene ID" value="ENSECRG00000013998.1"/>
</dbReference>
<dbReference type="SUPFAM" id="SSF50494">
    <property type="entry name" value="Trypsin-like serine proteases"/>
    <property type="match status" value="1"/>
</dbReference>
<dbReference type="GO" id="GO:0004252">
    <property type="term" value="F:serine-type endopeptidase activity"/>
    <property type="evidence" value="ECO:0007669"/>
    <property type="project" value="InterPro"/>
</dbReference>
<evidence type="ECO:0000313" key="8">
    <source>
        <dbReference type="Proteomes" id="UP000694620"/>
    </source>
</evidence>
<evidence type="ECO:0000256" key="2">
    <source>
        <dbReference type="ARBA" id="ARBA00022670"/>
    </source>
</evidence>
<dbReference type="PANTHER" id="PTHR24271:SF88">
    <property type="entry name" value="MAST CELL PROTEASE 2 ISOFORM X1"/>
    <property type="match status" value="1"/>
</dbReference>
<dbReference type="OrthoDB" id="5565075at2759"/>
<feature type="domain" description="Peptidase S1" evidence="6">
    <location>
        <begin position="38"/>
        <end position="260"/>
    </location>
</feature>
<dbReference type="InterPro" id="IPR001254">
    <property type="entry name" value="Trypsin_dom"/>
</dbReference>
<evidence type="ECO:0000256" key="3">
    <source>
        <dbReference type="ARBA" id="ARBA00022801"/>
    </source>
</evidence>
<protein>
    <submittedName>
        <fullName evidence="7">Duodenase-1-like</fullName>
    </submittedName>
</protein>
<dbReference type="GeneID" id="114662647"/>